<feature type="compositionally biased region" description="Pro residues" evidence="1">
    <location>
        <begin position="482"/>
        <end position="498"/>
    </location>
</feature>
<protein>
    <submittedName>
        <fullName evidence="2">Uncharacterized protein</fullName>
    </submittedName>
</protein>
<keyword evidence="3" id="KW-1185">Reference proteome</keyword>
<feature type="region of interest" description="Disordered" evidence="1">
    <location>
        <begin position="469"/>
        <end position="498"/>
    </location>
</feature>
<proteinExistence type="predicted"/>
<dbReference type="Proteomes" id="UP000433406">
    <property type="component" value="Unassembled WGS sequence"/>
</dbReference>
<evidence type="ECO:0000313" key="3">
    <source>
        <dbReference type="Proteomes" id="UP000433406"/>
    </source>
</evidence>
<dbReference type="EMBL" id="WLCI01000008">
    <property type="protein sequence ID" value="MTB95245.1"/>
    <property type="molecule type" value="Genomic_DNA"/>
</dbReference>
<evidence type="ECO:0000313" key="2">
    <source>
        <dbReference type="EMBL" id="MTB95245.1"/>
    </source>
</evidence>
<reference evidence="2 3" key="1">
    <citation type="submission" date="2019-10" db="EMBL/GenBank/DDBJ databases">
        <title>Nocardioides novel species isolated from the excrement of Marmot.</title>
        <authorList>
            <person name="Zhang G."/>
        </authorList>
    </citation>
    <scope>NUCLEOTIDE SEQUENCE [LARGE SCALE GENOMIC DNA]</scope>
    <source>
        <strain evidence="3">zg-579</strain>
    </source>
</reference>
<dbReference type="RefSeq" id="WP_154614856.1">
    <property type="nucleotide sequence ID" value="NZ_CP053660.1"/>
</dbReference>
<sequence length="498" mass="53038">MASSYSPSAVDRAIKDIAHEAIRFAMHEARWYGTAEGGFQGNSWEPLLPPATGPTGTIRLKYNALTQTANSDAPPGARYVGEETDALGRLFHLYDFDPWEDLYQPWLDRIANAFEGWSSLPDPGDFTGPISNMQAAVVGLTPVPSGESDHDFASVDLAANLDLLDDWVGPGTAEGSTSALVFAFDNSYGAGRILPLLQNQAQVAILLGAALQGEKQIWEKTRVDIMKLLEESKAAFDVTGGGSGSIDLGVVAALVDIVGNFLPSAIQPVLSAGSSALSLVDSLLPPEDTKEATFDISGATAEDVYDSMVDAIRGLDHAVWRKESDLVTTLQGLLDTMRSGPASQFHIHPRNGVDPALLDPPAVDVRVEHLRRIGYETVPTIAASMGKAAEDAQSADKASIWERTGYIGYGTNGPYPRWSEVLAELDAVVTGSASELVEGGRLLAVGAGWLEDTDGSSREILDGVQDDLDRGKHGWDNSEVGLPPPVPNYPYSPGPMPV</sequence>
<dbReference type="AlphaFoldDB" id="A0A6I3JAV5"/>
<comment type="caution">
    <text evidence="2">The sequence shown here is derived from an EMBL/GenBank/DDBJ whole genome shotgun (WGS) entry which is preliminary data.</text>
</comment>
<name>A0A6I3JAV5_9ACTN</name>
<accession>A0A6I3JAV5</accession>
<evidence type="ECO:0000256" key="1">
    <source>
        <dbReference type="SAM" id="MobiDB-lite"/>
    </source>
</evidence>
<organism evidence="2 3">
    <name type="scientific">Nocardioides marmotae</name>
    <dbReference type="NCBI Taxonomy" id="2663857"/>
    <lineage>
        <taxon>Bacteria</taxon>
        <taxon>Bacillati</taxon>
        <taxon>Actinomycetota</taxon>
        <taxon>Actinomycetes</taxon>
        <taxon>Propionibacteriales</taxon>
        <taxon>Nocardioidaceae</taxon>
        <taxon>Nocardioides</taxon>
    </lineage>
</organism>
<gene>
    <name evidence="2" type="ORF">GGQ22_09115</name>
</gene>